<dbReference type="CDD" id="cd06580">
    <property type="entry name" value="TM_PBP1_transp_TpRbsC_like"/>
    <property type="match status" value="1"/>
</dbReference>
<evidence type="ECO:0000256" key="1">
    <source>
        <dbReference type="ARBA" id="ARBA00004651"/>
    </source>
</evidence>
<evidence type="ECO:0000256" key="4">
    <source>
        <dbReference type="ARBA" id="ARBA00022989"/>
    </source>
</evidence>
<evidence type="ECO:0000256" key="2">
    <source>
        <dbReference type="ARBA" id="ARBA00022475"/>
    </source>
</evidence>
<keyword evidence="2" id="KW-1003">Cell membrane</keyword>
<dbReference type="PANTHER" id="PTHR47089">
    <property type="entry name" value="ABC TRANSPORTER, PERMEASE PROTEIN"/>
    <property type="match status" value="1"/>
</dbReference>
<dbReference type="PANTHER" id="PTHR47089:SF1">
    <property type="entry name" value="GUANOSINE ABC TRANSPORTER PERMEASE PROTEIN NUPP"/>
    <property type="match status" value="1"/>
</dbReference>
<keyword evidence="5" id="KW-0472">Membrane</keyword>
<comment type="subcellular location">
    <subcellularLocation>
        <location evidence="1">Cell membrane</location>
        <topology evidence="1">Multi-pass membrane protein</topology>
    </subcellularLocation>
</comment>
<dbReference type="Proteomes" id="UP000199071">
    <property type="component" value="Unassembled WGS sequence"/>
</dbReference>
<evidence type="ECO:0000256" key="5">
    <source>
        <dbReference type="ARBA" id="ARBA00023136"/>
    </source>
</evidence>
<organism evidence="6 7">
    <name type="scientific">Bauldia litoralis</name>
    <dbReference type="NCBI Taxonomy" id="665467"/>
    <lineage>
        <taxon>Bacteria</taxon>
        <taxon>Pseudomonadati</taxon>
        <taxon>Pseudomonadota</taxon>
        <taxon>Alphaproteobacteria</taxon>
        <taxon>Hyphomicrobiales</taxon>
        <taxon>Kaistiaceae</taxon>
        <taxon>Bauldia</taxon>
    </lineage>
</organism>
<protein>
    <submittedName>
        <fullName evidence="6">Nucleoside ABC transporter membrane protein</fullName>
    </submittedName>
</protein>
<dbReference type="GO" id="GO:0022857">
    <property type="term" value="F:transmembrane transporter activity"/>
    <property type="evidence" value="ECO:0007669"/>
    <property type="project" value="InterPro"/>
</dbReference>
<evidence type="ECO:0000256" key="3">
    <source>
        <dbReference type="ARBA" id="ARBA00022692"/>
    </source>
</evidence>
<dbReference type="OrthoDB" id="9809785at2"/>
<name>A0A1G6DL77_9HYPH</name>
<dbReference type="STRING" id="665467.SAMN02982931_03558"/>
<proteinExistence type="predicted"/>
<keyword evidence="4" id="KW-1133">Transmembrane helix</keyword>
<dbReference type="InterPro" id="IPR001851">
    <property type="entry name" value="ABC_transp_permease"/>
</dbReference>
<sequence length="361" mass="37240">MNLTMPFRLEPVLDEPRRGQAAIRLAVGACVALLVGAALLLASGYDPVVAYSALARGAFGSMNAISGTINKAVPIGLCAIGIAFAYRARLWNIGAEGQLYFGAFGAAGVGLFLPPSTPPVVALPLVLLAGMLGGGLWAFIAAALKAYRGVNEILTTLMLNYVAILWVAYLVTGPWSDPLAYSFPYSAPIIANAQPGRVFAGIHPGIIVLVAASLGLWWLDRSSRLGFNLRVAGDAPRAALYGGVNHRTVTLVALTGAGALAGLAGAIEIAGSTTRLQSGLSPGYGFIAILVAWLAQGRPLAIVFAALIYSGLLNGGFALQVSSIPPATGTILQAVLLLCFLAAATFGKYRIRRVPASQGSP</sequence>
<gene>
    <name evidence="6" type="ORF">SAMN02982931_03558</name>
</gene>
<accession>A0A1G6DL77</accession>
<dbReference type="EMBL" id="FMXQ01000007">
    <property type="protein sequence ID" value="SDB45886.1"/>
    <property type="molecule type" value="Genomic_DNA"/>
</dbReference>
<keyword evidence="7" id="KW-1185">Reference proteome</keyword>
<reference evidence="6 7" key="1">
    <citation type="submission" date="2016-10" db="EMBL/GenBank/DDBJ databases">
        <authorList>
            <person name="de Groot N.N."/>
        </authorList>
    </citation>
    <scope>NUCLEOTIDE SEQUENCE [LARGE SCALE GENOMIC DNA]</scope>
    <source>
        <strain evidence="6 7">ATCC 35022</strain>
    </source>
</reference>
<keyword evidence="3" id="KW-0812">Transmembrane</keyword>
<evidence type="ECO:0000313" key="7">
    <source>
        <dbReference type="Proteomes" id="UP000199071"/>
    </source>
</evidence>
<dbReference type="AlphaFoldDB" id="A0A1G6DL77"/>
<dbReference type="Pfam" id="PF02653">
    <property type="entry name" value="BPD_transp_2"/>
    <property type="match status" value="1"/>
</dbReference>
<dbReference type="GO" id="GO:0005886">
    <property type="term" value="C:plasma membrane"/>
    <property type="evidence" value="ECO:0007669"/>
    <property type="project" value="UniProtKB-SubCell"/>
</dbReference>
<dbReference type="RefSeq" id="WP_090878377.1">
    <property type="nucleotide sequence ID" value="NZ_FMXQ01000007.1"/>
</dbReference>
<evidence type="ECO:0000313" key="6">
    <source>
        <dbReference type="EMBL" id="SDB45886.1"/>
    </source>
</evidence>